<protein>
    <submittedName>
        <fullName evidence="1">Uncharacterized protein</fullName>
    </submittedName>
</protein>
<accession>A0A9D4FHR7</accession>
<organism evidence="1 2">
    <name type="scientific">Dreissena polymorpha</name>
    <name type="common">Zebra mussel</name>
    <name type="synonym">Mytilus polymorpha</name>
    <dbReference type="NCBI Taxonomy" id="45954"/>
    <lineage>
        <taxon>Eukaryota</taxon>
        <taxon>Metazoa</taxon>
        <taxon>Spiralia</taxon>
        <taxon>Lophotrochozoa</taxon>
        <taxon>Mollusca</taxon>
        <taxon>Bivalvia</taxon>
        <taxon>Autobranchia</taxon>
        <taxon>Heteroconchia</taxon>
        <taxon>Euheterodonta</taxon>
        <taxon>Imparidentia</taxon>
        <taxon>Neoheterodontei</taxon>
        <taxon>Myida</taxon>
        <taxon>Dreissenoidea</taxon>
        <taxon>Dreissenidae</taxon>
        <taxon>Dreissena</taxon>
    </lineage>
</organism>
<sequence>MYAECPSLLVFYADKSHDFTTVNWQVPLHSDNAGLALNSRKTSSRPITGYSGASERIQCCLQALDSENNTSTGEIQLAVKRKYWCHYHTVTMAQFKPQKM</sequence>
<dbReference type="EMBL" id="JAIWYP010000007">
    <property type="protein sequence ID" value="KAH3796067.1"/>
    <property type="molecule type" value="Genomic_DNA"/>
</dbReference>
<proteinExistence type="predicted"/>
<dbReference type="AlphaFoldDB" id="A0A9D4FHR7"/>
<evidence type="ECO:0000313" key="1">
    <source>
        <dbReference type="EMBL" id="KAH3796067.1"/>
    </source>
</evidence>
<keyword evidence="2" id="KW-1185">Reference proteome</keyword>
<reference evidence="1" key="1">
    <citation type="journal article" date="2019" name="bioRxiv">
        <title>The Genome of the Zebra Mussel, Dreissena polymorpha: A Resource for Invasive Species Research.</title>
        <authorList>
            <person name="McCartney M.A."/>
            <person name="Auch B."/>
            <person name="Kono T."/>
            <person name="Mallez S."/>
            <person name="Zhang Y."/>
            <person name="Obille A."/>
            <person name="Becker A."/>
            <person name="Abrahante J.E."/>
            <person name="Garbe J."/>
            <person name="Badalamenti J.P."/>
            <person name="Herman A."/>
            <person name="Mangelson H."/>
            <person name="Liachko I."/>
            <person name="Sullivan S."/>
            <person name="Sone E.D."/>
            <person name="Koren S."/>
            <person name="Silverstein K.A.T."/>
            <person name="Beckman K.B."/>
            <person name="Gohl D.M."/>
        </authorList>
    </citation>
    <scope>NUCLEOTIDE SEQUENCE</scope>
    <source>
        <strain evidence="1">Duluth1</strain>
        <tissue evidence="1">Whole animal</tissue>
    </source>
</reference>
<gene>
    <name evidence="1" type="ORF">DPMN_149633</name>
</gene>
<evidence type="ECO:0000313" key="2">
    <source>
        <dbReference type="Proteomes" id="UP000828390"/>
    </source>
</evidence>
<name>A0A9D4FHR7_DREPO</name>
<reference evidence="1" key="2">
    <citation type="submission" date="2020-11" db="EMBL/GenBank/DDBJ databases">
        <authorList>
            <person name="McCartney M.A."/>
            <person name="Auch B."/>
            <person name="Kono T."/>
            <person name="Mallez S."/>
            <person name="Becker A."/>
            <person name="Gohl D.M."/>
            <person name="Silverstein K.A.T."/>
            <person name="Koren S."/>
            <person name="Bechman K.B."/>
            <person name="Herman A."/>
            <person name="Abrahante J.E."/>
            <person name="Garbe J."/>
        </authorList>
    </citation>
    <scope>NUCLEOTIDE SEQUENCE</scope>
    <source>
        <strain evidence="1">Duluth1</strain>
        <tissue evidence="1">Whole animal</tissue>
    </source>
</reference>
<comment type="caution">
    <text evidence="1">The sequence shown here is derived from an EMBL/GenBank/DDBJ whole genome shotgun (WGS) entry which is preliminary data.</text>
</comment>
<dbReference type="Proteomes" id="UP000828390">
    <property type="component" value="Unassembled WGS sequence"/>
</dbReference>